<accession>A0A4Q9Q2R8</accession>
<reference evidence="1 2" key="1">
    <citation type="submission" date="2019-01" db="EMBL/GenBank/DDBJ databases">
        <title>Draft genome sequences of three monokaryotic isolates of the white-rot basidiomycete fungus Dichomitus squalens.</title>
        <authorList>
            <consortium name="DOE Joint Genome Institute"/>
            <person name="Lopez S.C."/>
            <person name="Andreopoulos B."/>
            <person name="Pangilinan J."/>
            <person name="Lipzen A."/>
            <person name="Riley R."/>
            <person name="Ahrendt S."/>
            <person name="Ng V."/>
            <person name="Barry K."/>
            <person name="Daum C."/>
            <person name="Grigoriev I.V."/>
            <person name="Hilden K.S."/>
            <person name="Makela M.R."/>
            <person name="de Vries R.P."/>
        </authorList>
    </citation>
    <scope>NUCLEOTIDE SEQUENCE [LARGE SCALE GENOMIC DNA]</scope>
    <source>
        <strain evidence="1 2">CBS 464.89</strain>
    </source>
</reference>
<keyword evidence="2" id="KW-1185">Reference proteome</keyword>
<gene>
    <name evidence="1" type="ORF">BD310DRAFT_921110</name>
</gene>
<sequence>MISRTPSSQTCVSAFTHYNERRNTGFIASGVLGLLIAALIFHMLLWPRRLTRASTGPTPNILRDDRAWSPWGHHLALKD</sequence>
<dbReference type="AlphaFoldDB" id="A0A4Q9Q2R8"/>
<protein>
    <submittedName>
        <fullName evidence="1">Uncharacterized protein</fullName>
    </submittedName>
</protein>
<evidence type="ECO:0000313" key="1">
    <source>
        <dbReference type="EMBL" id="TBU61281.1"/>
    </source>
</evidence>
<evidence type="ECO:0000313" key="2">
    <source>
        <dbReference type="Proteomes" id="UP000292082"/>
    </source>
</evidence>
<name>A0A4Q9Q2R8_9APHY</name>
<proteinExistence type="predicted"/>
<dbReference type="EMBL" id="ML145099">
    <property type="protein sequence ID" value="TBU61281.1"/>
    <property type="molecule type" value="Genomic_DNA"/>
</dbReference>
<dbReference type="Proteomes" id="UP000292082">
    <property type="component" value="Unassembled WGS sequence"/>
</dbReference>
<organism evidence="1 2">
    <name type="scientific">Dichomitus squalens</name>
    <dbReference type="NCBI Taxonomy" id="114155"/>
    <lineage>
        <taxon>Eukaryota</taxon>
        <taxon>Fungi</taxon>
        <taxon>Dikarya</taxon>
        <taxon>Basidiomycota</taxon>
        <taxon>Agaricomycotina</taxon>
        <taxon>Agaricomycetes</taxon>
        <taxon>Polyporales</taxon>
        <taxon>Polyporaceae</taxon>
        <taxon>Dichomitus</taxon>
    </lineage>
</organism>